<proteinExistence type="predicted"/>
<dbReference type="InterPro" id="IPR038765">
    <property type="entry name" value="Papain-like_cys_pep_sf"/>
</dbReference>
<dbReference type="PANTHER" id="PTHR33490:SF12">
    <property type="entry name" value="BLL5557 PROTEIN"/>
    <property type="match status" value="1"/>
</dbReference>
<sequence length="260" mass="29217">MLLQASCSFEMFTETPATSIFMLRPQSGAAQLIRQQSFITHPQVPVTEYVDSYGNLCQRLIIPAGTFTLESSVTAECSDTFDVHRNAWYSPVETLPDRVLQFLLPSRYCESDKFTSLATEITAGLSAGYAQVEGICKWIHQNFTRRYGVTNSSTSAWDMLQNRTGVCRDYTHVAIALCRNLDIPARMVAGYLHNLEPMDLHAWFEAWVGDRWYTFDALLPESTGARIIMAYGRDAADVAFASHFGNVLLQKMEVSVKQTV</sequence>
<dbReference type="Proteomes" id="UP000627292">
    <property type="component" value="Unassembled WGS sequence"/>
</dbReference>
<feature type="domain" description="Transglutaminase-like" evidence="1">
    <location>
        <begin position="159"/>
        <end position="219"/>
    </location>
</feature>
<dbReference type="SUPFAM" id="SSF54001">
    <property type="entry name" value="Cysteine proteinases"/>
    <property type="match status" value="1"/>
</dbReference>
<reference evidence="2" key="2">
    <citation type="submission" date="2020-09" db="EMBL/GenBank/DDBJ databases">
        <authorList>
            <person name="Sun Q."/>
            <person name="Zhou Y."/>
        </authorList>
    </citation>
    <scope>NUCLEOTIDE SEQUENCE</scope>
    <source>
        <strain evidence="2">CGMCC 1.15290</strain>
    </source>
</reference>
<protein>
    <recommendedName>
        <fullName evidence="1">Transglutaminase-like domain-containing protein</fullName>
    </recommendedName>
</protein>
<dbReference type="Gene3D" id="3.10.620.30">
    <property type="match status" value="1"/>
</dbReference>
<gene>
    <name evidence="2" type="ORF">GCM10011379_30010</name>
</gene>
<name>A0A917J132_9BACT</name>
<reference evidence="2" key="1">
    <citation type="journal article" date="2014" name="Int. J. Syst. Evol. Microbiol.">
        <title>Complete genome sequence of Corynebacterium casei LMG S-19264T (=DSM 44701T), isolated from a smear-ripened cheese.</title>
        <authorList>
            <consortium name="US DOE Joint Genome Institute (JGI-PGF)"/>
            <person name="Walter F."/>
            <person name="Albersmeier A."/>
            <person name="Kalinowski J."/>
            <person name="Ruckert C."/>
        </authorList>
    </citation>
    <scope>NUCLEOTIDE SEQUENCE</scope>
    <source>
        <strain evidence="2">CGMCC 1.15290</strain>
    </source>
</reference>
<dbReference type="SMART" id="SM00460">
    <property type="entry name" value="TGc"/>
    <property type="match status" value="1"/>
</dbReference>
<evidence type="ECO:0000313" key="3">
    <source>
        <dbReference type="Proteomes" id="UP000627292"/>
    </source>
</evidence>
<dbReference type="PANTHER" id="PTHR33490">
    <property type="entry name" value="BLR5614 PROTEIN-RELATED"/>
    <property type="match status" value="1"/>
</dbReference>
<comment type="caution">
    <text evidence="2">The sequence shown here is derived from an EMBL/GenBank/DDBJ whole genome shotgun (WGS) entry which is preliminary data.</text>
</comment>
<dbReference type="EMBL" id="BMIB01000003">
    <property type="protein sequence ID" value="GGH71063.1"/>
    <property type="molecule type" value="Genomic_DNA"/>
</dbReference>
<dbReference type="InterPro" id="IPR002931">
    <property type="entry name" value="Transglutaminase-like"/>
</dbReference>
<evidence type="ECO:0000313" key="2">
    <source>
        <dbReference type="EMBL" id="GGH71063.1"/>
    </source>
</evidence>
<evidence type="ECO:0000259" key="1">
    <source>
        <dbReference type="SMART" id="SM00460"/>
    </source>
</evidence>
<dbReference type="Gene3D" id="2.60.40.2250">
    <property type="match status" value="1"/>
</dbReference>
<keyword evidence="3" id="KW-1185">Reference proteome</keyword>
<dbReference type="Pfam" id="PF01841">
    <property type="entry name" value="Transglut_core"/>
    <property type="match status" value="1"/>
</dbReference>
<dbReference type="RefSeq" id="WP_188953636.1">
    <property type="nucleotide sequence ID" value="NZ_BMIB01000003.1"/>
</dbReference>
<dbReference type="AlphaFoldDB" id="A0A917J132"/>
<accession>A0A917J132</accession>
<organism evidence="2 3">
    <name type="scientific">Filimonas zeae</name>
    <dbReference type="NCBI Taxonomy" id="1737353"/>
    <lineage>
        <taxon>Bacteria</taxon>
        <taxon>Pseudomonadati</taxon>
        <taxon>Bacteroidota</taxon>
        <taxon>Chitinophagia</taxon>
        <taxon>Chitinophagales</taxon>
        <taxon>Chitinophagaceae</taxon>
        <taxon>Filimonas</taxon>
    </lineage>
</organism>